<dbReference type="InterPro" id="IPR015422">
    <property type="entry name" value="PyrdxlP-dep_Trfase_small"/>
</dbReference>
<feature type="compositionally biased region" description="Polar residues" evidence="4">
    <location>
        <begin position="1"/>
        <end position="10"/>
    </location>
</feature>
<keyword evidence="7" id="KW-1185">Reference proteome</keyword>
<name>A0A4R2GL27_9HYPH</name>
<dbReference type="OrthoDB" id="9807157at2"/>
<dbReference type="SUPFAM" id="SSF53383">
    <property type="entry name" value="PLP-dependent transferases"/>
    <property type="match status" value="1"/>
</dbReference>
<dbReference type="InterPro" id="IPR050087">
    <property type="entry name" value="AON_synthase_class-II"/>
</dbReference>
<dbReference type="RefSeq" id="WP_132010264.1">
    <property type="nucleotide sequence ID" value="NZ_JBHUNN010000001.1"/>
</dbReference>
<keyword evidence="2" id="KW-0808">Transferase</keyword>
<protein>
    <submittedName>
        <fullName evidence="6">8-amino-7-oxononanoate synthase</fullName>
    </submittedName>
</protein>
<evidence type="ECO:0000259" key="5">
    <source>
        <dbReference type="Pfam" id="PF00155"/>
    </source>
</evidence>
<dbReference type="Gene3D" id="3.90.1150.10">
    <property type="entry name" value="Aspartate Aminotransferase, domain 1"/>
    <property type="match status" value="1"/>
</dbReference>
<dbReference type="GO" id="GO:0008710">
    <property type="term" value="F:8-amino-7-oxononanoate synthase activity"/>
    <property type="evidence" value="ECO:0007669"/>
    <property type="project" value="TreeGrafter"/>
</dbReference>
<dbReference type="EMBL" id="SLWL01000018">
    <property type="protein sequence ID" value="TCO09399.1"/>
    <property type="molecule type" value="Genomic_DNA"/>
</dbReference>
<sequence length="398" mass="42359">MSYPSSTSGSREPGRPQRRYPAQEADLAALAARNRLRRLQPARGLDFSSNDYLGLATSGRLRRAARDALERGVPVGSGGSRLLRGNHAEHEALEQEAAQFFGAEAALFMGGGFQANQAIFATLPRADDLVLYDALIHASVHEGVRLRRGQAAAFAHNDPDDAENRIRTWRRDGGRGQIWLAIESVYSMEGDVAPLESFVGLARRHDAVLVVDEAHATGVHGVAGAGFARHCADVRLLTLHTCGKGLGAAGALVCGDRPLVDLLVTRARPFIFATAPSPLAAAIVRAALRLLGDEPELQASARRRIAHAHAEAGRLCGLDGFATQIMPLIVGEDAATMQLAACLQSSGFDVRGIRPPTVPAGTSRLRVSITGNVSEADITRLFETLASRPDLLSPEALS</sequence>
<feature type="region of interest" description="Disordered" evidence="4">
    <location>
        <begin position="1"/>
        <end position="21"/>
    </location>
</feature>
<dbReference type="Proteomes" id="UP000294881">
    <property type="component" value="Unassembled WGS sequence"/>
</dbReference>
<evidence type="ECO:0000313" key="7">
    <source>
        <dbReference type="Proteomes" id="UP000294881"/>
    </source>
</evidence>
<reference evidence="6 7" key="1">
    <citation type="submission" date="2019-03" db="EMBL/GenBank/DDBJ databases">
        <title>Genomic Encyclopedia of Type Strains, Phase IV (KMG-IV): sequencing the most valuable type-strain genomes for metagenomic binning, comparative biology and taxonomic classification.</title>
        <authorList>
            <person name="Goeker M."/>
        </authorList>
    </citation>
    <scope>NUCLEOTIDE SEQUENCE [LARGE SCALE GENOMIC DNA]</scope>
    <source>
        <strain evidence="6 7">DSM 22958</strain>
    </source>
</reference>
<proteinExistence type="predicted"/>
<keyword evidence="3" id="KW-0663">Pyridoxal phosphate</keyword>
<accession>A0A4R2GL27</accession>
<dbReference type="Gene3D" id="3.40.640.10">
    <property type="entry name" value="Type I PLP-dependent aspartate aminotransferase-like (Major domain)"/>
    <property type="match status" value="1"/>
</dbReference>
<dbReference type="InterPro" id="IPR015421">
    <property type="entry name" value="PyrdxlP-dep_Trfase_major"/>
</dbReference>
<evidence type="ECO:0000256" key="4">
    <source>
        <dbReference type="SAM" id="MobiDB-lite"/>
    </source>
</evidence>
<organism evidence="6 7">
    <name type="scientific">Camelimonas lactis</name>
    <dbReference type="NCBI Taxonomy" id="659006"/>
    <lineage>
        <taxon>Bacteria</taxon>
        <taxon>Pseudomonadati</taxon>
        <taxon>Pseudomonadota</taxon>
        <taxon>Alphaproteobacteria</taxon>
        <taxon>Hyphomicrobiales</taxon>
        <taxon>Chelatococcaceae</taxon>
        <taxon>Camelimonas</taxon>
    </lineage>
</organism>
<gene>
    <name evidence="6" type="ORF">EV666_1185</name>
</gene>
<dbReference type="GO" id="GO:0009102">
    <property type="term" value="P:biotin biosynthetic process"/>
    <property type="evidence" value="ECO:0007669"/>
    <property type="project" value="TreeGrafter"/>
</dbReference>
<dbReference type="AlphaFoldDB" id="A0A4R2GL27"/>
<dbReference type="InterPro" id="IPR004839">
    <property type="entry name" value="Aminotransferase_I/II_large"/>
</dbReference>
<evidence type="ECO:0000256" key="2">
    <source>
        <dbReference type="ARBA" id="ARBA00022679"/>
    </source>
</evidence>
<evidence type="ECO:0000256" key="1">
    <source>
        <dbReference type="ARBA" id="ARBA00001933"/>
    </source>
</evidence>
<dbReference type="PANTHER" id="PTHR13693">
    <property type="entry name" value="CLASS II AMINOTRANSFERASE/8-AMINO-7-OXONONANOATE SYNTHASE"/>
    <property type="match status" value="1"/>
</dbReference>
<evidence type="ECO:0000313" key="6">
    <source>
        <dbReference type="EMBL" id="TCO09399.1"/>
    </source>
</evidence>
<comment type="caution">
    <text evidence="6">The sequence shown here is derived from an EMBL/GenBank/DDBJ whole genome shotgun (WGS) entry which is preliminary data.</text>
</comment>
<dbReference type="Pfam" id="PF00155">
    <property type="entry name" value="Aminotran_1_2"/>
    <property type="match status" value="1"/>
</dbReference>
<comment type="cofactor">
    <cofactor evidence="1">
        <name>pyridoxal 5'-phosphate</name>
        <dbReference type="ChEBI" id="CHEBI:597326"/>
    </cofactor>
</comment>
<evidence type="ECO:0000256" key="3">
    <source>
        <dbReference type="ARBA" id="ARBA00022898"/>
    </source>
</evidence>
<feature type="domain" description="Aminotransferase class I/classII large" evidence="5">
    <location>
        <begin position="45"/>
        <end position="384"/>
    </location>
</feature>
<dbReference type="PANTHER" id="PTHR13693:SF100">
    <property type="entry name" value="8-AMINO-7-OXONONANOATE SYNTHASE"/>
    <property type="match status" value="1"/>
</dbReference>
<dbReference type="GO" id="GO:0030170">
    <property type="term" value="F:pyridoxal phosphate binding"/>
    <property type="evidence" value="ECO:0007669"/>
    <property type="project" value="InterPro"/>
</dbReference>
<dbReference type="InterPro" id="IPR015424">
    <property type="entry name" value="PyrdxlP-dep_Trfase"/>
</dbReference>